<dbReference type="Proteomes" id="UP001596011">
    <property type="component" value="Unassembled WGS sequence"/>
</dbReference>
<keyword evidence="3" id="KW-1185">Reference proteome</keyword>
<dbReference type="InterPro" id="IPR045436">
    <property type="entry name" value="DUF6507"/>
</dbReference>
<comment type="caution">
    <text evidence="2">The sequence shown here is derived from an EMBL/GenBank/DDBJ whole genome shotgun (WGS) entry which is preliminary data.</text>
</comment>
<feature type="compositionally biased region" description="Low complexity" evidence="1">
    <location>
        <begin position="158"/>
        <end position="168"/>
    </location>
</feature>
<name>A0ABV9HMB7_9MICO</name>
<protein>
    <submittedName>
        <fullName evidence="2">DUF6507 family protein</fullName>
    </submittedName>
</protein>
<feature type="region of interest" description="Disordered" evidence="1">
    <location>
        <begin position="96"/>
        <end position="168"/>
    </location>
</feature>
<dbReference type="RefSeq" id="WP_377137815.1">
    <property type="nucleotide sequence ID" value="NZ_JBHSFI010000005.1"/>
</dbReference>
<accession>A0ABV9HMB7</accession>
<evidence type="ECO:0000313" key="3">
    <source>
        <dbReference type="Proteomes" id="UP001596011"/>
    </source>
</evidence>
<organism evidence="2 3">
    <name type="scientific">Promicromonospora alba</name>
    <dbReference type="NCBI Taxonomy" id="1616110"/>
    <lineage>
        <taxon>Bacteria</taxon>
        <taxon>Bacillati</taxon>
        <taxon>Actinomycetota</taxon>
        <taxon>Actinomycetes</taxon>
        <taxon>Micrococcales</taxon>
        <taxon>Promicromonosporaceae</taxon>
        <taxon>Promicromonospora</taxon>
    </lineage>
</organism>
<dbReference type="Pfam" id="PF20117">
    <property type="entry name" value="DUF6507"/>
    <property type="match status" value="1"/>
</dbReference>
<gene>
    <name evidence="2" type="ORF">ACFO6V_18630</name>
</gene>
<evidence type="ECO:0000313" key="2">
    <source>
        <dbReference type="EMBL" id="MFC4630271.1"/>
    </source>
</evidence>
<dbReference type="EMBL" id="JBHSFI010000005">
    <property type="protein sequence ID" value="MFC4630271.1"/>
    <property type="molecule type" value="Genomic_DNA"/>
</dbReference>
<feature type="compositionally biased region" description="Low complexity" evidence="1">
    <location>
        <begin position="135"/>
        <end position="149"/>
    </location>
</feature>
<sequence>MTGYRVSPQGVDHTLGRVRAEADGLGRVLENVWTGAPRAAGGSEIVAAALSGFVEAAQDDMRAVADRLESAPGGMVRAVAAILEGDEEMARTHSLGLSQTDVFQPPRLGYPAGTLGTPVPALPDGGQTFDPSRFGPAPSSSLLSEEPGPAFDPKRFGARPGPAAGAQP</sequence>
<evidence type="ECO:0000256" key="1">
    <source>
        <dbReference type="SAM" id="MobiDB-lite"/>
    </source>
</evidence>
<proteinExistence type="predicted"/>
<reference evidence="3" key="1">
    <citation type="journal article" date="2019" name="Int. J. Syst. Evol. Microbiol.">
        <title>The Global Catalogue of Microorganisms (GCM) 10K type strain sequencing project: providing services to taxonomists for standard genome sequencing and annotation.</title>
        <authorList>
            <consortium name="The Broad Institute Genomics Platform"/>
            <consortium name="The Broad Institute Genome Sequencing Center for Infectious Disease"/>
            <person name="Wu L."/>
            <person name="Ma J."/>
        </authorList>
    </citation>
    <scope>NUCLEOTIDE SEQUENCE [LARGE SCALE GENOMIC DNA]</scope>
    <source>
        <strain evidence="3">CCUG 42722</strain>
    </source>
</reference>